<evidence type="ECO:0000256" key="6">
    <source>
        <dbReference type="SAM" id="MobiDB-lite"/>
    </source>
</evidence>
<dbReference type="Pfam" id="PF04130">
    <property type="entry name" value="GCP_C_terminal"/>
    <property type="match status" value="1"/>
</dbReference>
<feature type="domain" description="Gamma tubulin complex component protein N-terminal" evidence="8">
    <location>
        <begin position="127"/>
        <end position="393"/>
    </location>
</feature>
<dbReference type="InterPro" id="IPR041470">
    <property type="entry name" value="GCP_N"/>
</dbReference>
<keyword evidence="10" id="KW-1185">Reference proteome</keyword>
<comment type="similarity">
    <text evidence="2">Belongs to the TUBGCP family.</text>
</comment>
<keyword evidence="4" id="KW-0493">Microtubule</keyword>
<dbReference type="PANTHER" id="PTHR19302">
    <property type="entry name" value="GAMMA TUBULIN COMPLEX PROTEIN"/>
    <property type="match status" value="1"/>
</dbReference>
<dbReference type="InterPro" id="IPR007259">
    <property type="entry name" value="GCP"/>
</dbReference>
<evidence type="ECO:0000259" key="8">
    <source>
        <dbReference type="Pfam" id="PF17681"/>
    </source>
</evidence>
<protein>
    <recommendedName>
        <fullName evidence="11">Spindle pole body component</fullName>
    </recommendedName>
</protein>
<dbReference type="InterPro" id="IPR042241">
    <property type="entry name" value="GCP_C_sf"/>
</dbReference>
<keyword evidence="5" id="KW-0206">Cytoskeleton</keyword>
<dbReference type="InterPro" id="IPR040457">
    <property type="entry name" value="GCP_C"/>
</dbReference>
<comment type="caution">
    <text evidence="9">The sequence shown here is derived from an EMBL/GenBank/DDBJ whole genome shotgun (WGS) entry which is preliminary data.</text>
</comment>
<evidence type="ECO:0000259" key="7">
    <source>
        <dbReference type="Pfam" id="PF04130"/>
    </source>
</evidence>
<dbReference type="PANTHER" id="PTHR19302:SF13">
    <property type="entry name" value="GAMMA-TUBULIN COMPLEX COMPONENT 2"/>
    <property type="match status" value="1"/>
</dbReference>
<evidence type="ECO:0000256" key="5">
    <source>
        <dbReference type="ARBA" id="ARBA00023212"/>
    </source>
</evidence>
<gene>
    <name evidence="9" type="ORF">M9Y10_029209</name>
</gene>
<evidence type="ECO:0008006" key="11">
    <source>
        <dbReference type="Google" id="ProtNLM"/>
    </source>
</evidence>
<organism evidence="9 10">
    <name type="scientific">Tritrichomonas musculus</name>
    <dbReference type="NCBI Taxonomy" id="1915356"/>
    <lineage>
        <taxon>Eukaryota</taxon>
        <taxon>Metamonada</taxon>
        <taxon>Parabasalia</taxon>
        <taxon>Tritrichomonadida</taxon>
        <taxon>Tritrichomonadidae</taxon>
        <taxon>Tritrichomonas</taxon>
    </lineage>
</organism>
<feature type="domain" description="Gamma tubulin complex component C-terminal" evidence="7">
    <location>
        <begin position="455"/>
        <end position="666"/>
    </location>
</feature>
<proteinExistence type="inferred from homology"/>
<dbReference type="Pfam" id="PF17681">
    <property type="entry name" value="GCP_N_terminal"/>
    <property type="match status" value="1"/>
</dbReference>
<evidence type="ECO:0000256" key="2">
    <source>
        <dbReference type="ARBA" id="ARBA00010337"/>
    </source>
</evidence>
<reference evidence="9 10" key="1">
    <citation type="submission" date="2024-04" db="EMBL/GenBank/DDBJ databases">
        <title>Tritrichomonas musculus Genome.</title>
        <authorList>
            <person name="Alves-Ferreira E."/>
            <person name="Grigg M."/>
            <person name="Lorenzi H."/>
            <person name="Galac M."/>
        </authorList>
    </citation>
    <scope>NUCLEOTIDE SEQUENCE [LARGE SCALE GENOMIC DNA]</scope>
    <source>
        <strain evidence="9 10">EAF2021</strain>
    </source>
</reference>
<accession>A0ABR2KM40</accession>
<evidence type="ECO:0000256" key="3">
    <source>
        <dbReference type="ARBA" id="ARBA00022490"/>
    </source>
</evidence>
<name>A0ABR2KM40_9EUKA</name>
<sequence>MNDESYLRTSFLISEITKILCPDDPNALSQAVDVLQNYSNSAQRQYNINTFQFRWMMQLDKNDKREQKPALIRDMNILAKHLSNPNSIFYLLDEIKNYSAFQAELPHLFQNPTLLPINNYNINLPDDFIPVLQGIDGANFKYSMAQKRFIYRIPASPYLYNAILNVGMIGCVIKTLNNYIESTSFKSDGISCQYAATVVRSMLNKHMLFVSNLEQKFHTLSCQQLLSLLLTPEIEKLKATAIICSSISHKKGCELFNTLHIFISHGNKNISEVASEMEQKCFEFINSLVRTWITQGRVSDPFSEFFVQCNESIRLCSEWWNNRFSLINKEQLPMTLSQETIISIFNSGKTLNFLRQWDEPVVLSIDQSLPFDEFVQTSSKETTELMLNLMFKKHNLLQSLQDIHDFVLLQRGDYVSSLLEIDYGSISRRISYIINTFSHHIIREIDFKIKNNDWELEYQALAPLSAVFGTTELNVYKAVSLILLRLKRIEHALIHADRSTRQMSLVFYEMLHFIRIIQSFFNLHIIQASYKHLLEVLEHPSSFDEVLKEHKDHTTKIARGLWVTQSGAQCKNALFKILENIDFAVKSPAELFENYNLFKSHLQEFYNTIFRQKPTGKELGRILLLSFRFIDVNQAKAEALAQEQQMLQQQQQQKIQQQQLHQLQQQQLQQQQERAQRRQQPYPKKNRTNSIF</sequence>
<dbReference type="Gene3D" id="1.20.120.1900">
    <property type="entry name" value="Gamma-tubulin complex, C-terminal domain"/>
    <property type="match status" value="1"/>
</dbReference>
<feature type="region of interest" description="Disordered" evidence="6">
    <location>
        <begin position="666"/>
        <end position="692"/>
    </location>
</feature>
<comment type="subcellular location">
    <subcellularLocation>
        <location evidence="1">Cytoplasm</location>
        <location evidence="1">Cytoskeleton</location>
    </subcellularLocation>
</comment>
<dbReference type="EMBL" id="JAPFFF010000004">
    <property type="protein sequence ID" value="KAK8891987.1"/>
    <property type="molecule type" value="Genomic_DNA"/>
</dbReference>
<evidence type="ECO:0000256" key="1">
    <source>
        <dbReference type="ARBA" id="ARBA00004245"/>
    </source>
</evidence>
<dbReference type="Proteomes" id="UP001470230">
    <property type="component" value="Unassembled WGS sequence"/>
</dbReference>
<keyword evidence="3" id="KW-0963">Cytoplasm</keyword>
<evidence type="ECO:0000256" key="4">
    <source>
        <dbReference type="ARBA" id="ARBA00022701"/>
    </source>
</evidence>
<evidence type="ECO:0000313" key="9">
    <source>
        <dbReference type="EMBL" id="KAK8891987.1"/>
    </source>
</evidence>
<evidence type="ECO:0000313" key="10">
    <source>
        <dbReference type="Proteomes" id="UP001470230"/>
    </source>
</evidence>